<dbReference type="HOGENOM" id="CLU_1137128_0_0_5"/>
<dbReference type="InterPro" id="IPR012336">
    <property type="entry name" value="Thioredoxin-like_fold"/>
</dbReference>
<protein>
    <recommendedName>
        <fullName evidence="2">Thioredoxin-like fold domain-containing protein</fullName>
    </recommendedName>
</protein>
<comment type="caution">
    <text evidence="3">The sequence shown here is derived from an EMBL/GenBank/DDBJ whole genome shotgun (WGS) entry which is preliminary data.</text>
</comment>
<keyword evidence="1" id="KW-0732">Signal</keyword>
<dbReference type="STRING" id="252305.OB2597_06705"/>
<dbReference type="AlphaFoldDB" id="A3TTH6"/>
<feature type="signal peptide" evidence="1">
    <location>
        <begin position="1"/>
        <end position="22"/>
    </location>
</feature>
<dbReference type="InterPro" id="IPR036249">
    <property type="entry name" value="Thioredoxin-like_sf"/>
</dbReference>
<feature type="chain" id="PRO_5002660049" description="Thioredoxin-like fold domain-containing protein" evidence="1">
    <location>
        <begin position="23"/>
        <end position="244"/>
    </location>
</feature>
<feature type="domain" description="Thioredoxin-like fold" evidence="2">
    <location>
        <begin position="38"/>
        <end position="229"/>
    </location>
</feature>
<sequence length="244" mass="26745">MTRTLRSVLLSSALLIGTGASAQSTLPYPPVEPAIDTVIGLQESAENTLVAYLSPGCFSCLAFAYELTQAGLEEPLSDGRLYIIIRAVPTAMQAPTEEQGGDATRQSAMRHSINFALMSRCASHFEDDYAELQTWAAIYVAYLNLDTAEDREVWPYLSPERMQQVLDNLRSTYALNDDQVRACFQQGELRDNLMGVLQGYVAQSLELDPPGQVPAIFLNGERIEWNLANKASFLEALSDALGTG</sequence>
<dbReference type="RefSeq" id="WP_009805570.1">
    <property type="nucleotide sequence ID" value="NZ_CH724131.1"/>
</dbReference>
<evidence type="ECO:0000313" key="4">
    <source>
        <dbReference type="Proteomes" id="UP000004318"/>
    </source>
</evidence>
<reference evidence="3 4" key="1">
    <citation type="journal article" date="2010" name="J. Bacteriol.">
        <title>Genome sequences of Oceanicola granulosus HTCC2516(T) and Oceanicola batsensis HTCC2597(TDelta).</title>
        <authorList>
            <person name="Thrash J.C."/>
            <person name="Cho J.C."/>
            <person name="Vergin K.L."/>
            <person name="Giovannoni S.J."/>
        </authorList>
    </citation>
    <scope>NUCLEOTIDE SEQUENCE [LARGE SCALE GENOMIC DNA]</scope>
    <source>
        <strain evidence="4">ATCC BAA-863 / DSM 15984 / KCTC 12145 / HTCC2597</strain>
    </source>
</reference>
<gene>
    <name evidence="3" type="ORF">OB2597_06705</name>
</gene>
<accession>A3TTH6</accession>
<evidence type="ECO:0000313" key="3">
    <source>
        <dbReference type="EMBL" id="EAQ04953.1"/>
    </source>
</evidence>
<dbReference type="Gene3D" id="3.40.30.10">
    <property type="entry name" value="Glutaredoxin"/>
    <property type="match status" value="1"/>
</dbReference>
<dbReference type="SUPFAM" id="SSF52833">
    <property type="entry name" value="Thioredoxin-like"/>
    <property type="match status" value="1"/>
</dbReference>
<organism evidence="3 4">
    <name type="scientific">Pseudooceanicola batsensis (strain ATCC BAA-863 / DSM 15984 / KCTC 12145 / HTCC2597)</name>
    <name type="common">Oceanicola batsensis</name>
    <dbReference type="NCBI Taxonomy" id="252305"/>
    <lineage>
        <taxon>Bacteria</taxon>
        <taxon>Pseudomonadati</taxon>
        <taxon>Pseudomonadota</taxon>
        <taxon>Alphaproteobacteria</taxon>
        <taxon>Rhodobacterales</taxon>
        <taxon>Paracoccaceae</taxon>
        <taxon>Pseudooceanicola</taxon>
    </lineage>
</organism>
<dbReference type="Pfam" id="PF13462">
    <property type="entry name" value="Thioredoxin_4"/>
    <property type="match status" value="1"/>
</dbReference>
<dbReference type="Proteomes" id="UP000004318">
    <property type="component" value="Unassembled WGS sequence"/>
</dbReference>
<evidence type="ECO:0000256" key="1">
    <source>
        <dbReference type="SAM" id="SignalP"/>
    </source>
</evidence>
<proteinExistence type="predicted"/>
<name>A3TTH6_PSEBH</name>
<keyword evidence="4" id="KW-1185">Reference proteome</keyword>
<dbReference type="EMBL" id="AAMO01000001">
    <property type="protein sequence ID" value="EAQ04953.1"/>
    <property type="molecule type" value="Genomic_DNA"/>
</dbReference>
<evidence type="ECO:0000259" key="2">
    <source>
        <dbReference type="Pfam" id="PF13462"/>
    </source>
</evidence>